<dbReference type="PRINTS" id="PR00080">
    <property type="entry name" value="SDRFAMILY"/>
</dbReference>
<dbReference type="InterPro" id="IPR002347">
    <property type="entry name" value="SDR_fam"/>
</dbReference>
<gene>
    <name evidence="3" type="ORF">A2840_02760</name>
</gene>
<evidence type="ECO:0000313" key="4">
    <source>
        <dbReference type="Proteomes" id="UP000178385"/>
    </source>
</evidence>
<evidence type="ECO:0008006" key="5">
    <source>
        <dbReference type="Google" id="ProtNLM"/>
    </source>
</evidence>
<keyword evidence="2" id="KW-0560">Oxidoreductase</keyword>
<dbReference type="FunFam" id="3.40.50.720:FF:000084">
    <property type="entry name" value="Short-chain dehydrogenase reductase"/>
    <property type="match status" value="1"/>
</dbReference>
<dbReference type="GO" id="GO:0016491">
    <property type="term" value="F:oxidoreductase activity"/>
    <property type="evidence" value="ECO:0007669"/>
    <property type="project" value="UniProtKB-KW"/>
</dbReference>
<dbReference type="Pfam" id="PF13561">
    <property type="entry name" value="adh_short_C2"/>
    <property type="match status" value="1"/>
</dbReference>
<name>A0A1G1Y3E1_9BACT</name>
<dbReference type="InterPro" id="IPR036291">
    <property type="entry name" value="NAD(P)-bd_dom_sf"/>
</dbReference>
<dbReference type="PRINTS" id="PR00081">
    <property type="entry name" value="GDHRDH"/>
</dbReference>
<dbReference type="EMBL" id="MHIG01000028">
    <property type="protein sequence ID" value="OGY46855.1"/>
    <property type="molecule type" value="Genomic_DNA"/>
</dbReference>
<protein>
    <recommendedName>
        <fullName evidence="5">Polyketide synthase</fullName>
    </recommendedName>
</protein>
<dbReference type="AlphaFoldDB" id="A0A1G1Y3E1"/>
<sequence>MDLRLENKVVLVTGSTRGIGRGIAYAFLQEGARVCVTGRDQAGVAQTVKSFTDEFSTNQVEGFVGDLTDSTTIKKCIDATVSRWGQIDIAIANVGWGKAKPALQADQSEWERVFKTNFFGAMELVRLVVPVIEKSGGSIVFISSIAGLEEIGAPLPYAAAKAALTASVKGLADDLAPLKIRINAVAPGNILFSGGRWEEMIKADLALEQQVLSQVPLRRFGTPKEIAATVVFLASEKSSFTTGACLVVDGGQTRKI</sequence>
<evidence type="ECO:0000313" key="3">
    <source>
        <dbReference type="EMBL" id="OGY46855.1"/>
    </source>
</evidence>
<comment type="caution">
    <text evidence="3">The sequence shown here is derived from an EMBL/GenBank/DDBJ whole genome shotgun (WGS) entry which is preliminary data.</text>
</comment>
<evidence type="ECO:0000256" key="2">
    <source>
        <dbReference type="ARBA" id="ARBA00023002"/>
    </source>
</evidence>
<accession>A0A1G1Y3E1</accession>
<dbReference type="PANTHER" id="PTHR43943">
    <property type="entry name" value="DEHYDROGENASE/REDUCTASE (SDR FAMILY) MEMBER 4"/>
    <property type="match status" value="1"/>
</dbReference>
<dbReference type="Gene3D" id="3.40.50.720">
    <property type="entry name" value="NAD(P)-binding Rossmann-like Domain"/>
    <property type="match status" value="1"/>
</dbReference>
<organism evidence="3 4">
    <name type="scientific">Candidatus Buchananbacteria bacterium RIFCSPHIGHO2_01_FULL_47_11b</name>
    <dbReference type="NCBI Taxonomy" id="1797537"/>
    <lineage>
        <taxon>Bacteria</taxon>
        <taxon>Candidatus Buchananiibacteriota</taxon>
    </lineage>
</organism>
<dbReference type="PANTHER" id="PTHR43943:SF17">
    <property type="entry name" value="3-PHENYLPROPIONATE-DIHYDRODIOL_CINNAMIC ACID-DIHYDRODIOL DEHYDROGENASE"/>
    <property type="match status" value="1"/>
</dbReference>
<reference evidence="3 4" key="1">
    <citation type="journal article" date="2016" name="Nat. Commun.">
        <title>Thousands of microbial genomes shed light on interconnected biogeochemical processes in an aquifer system.</title>
        <authorList>
            <person name="Anantharaman K."/>
            <person name="Brown C.T."/>
            <person name="Hug L.A."/>
            <person name="Sharon I."/>
            <person name="Castelle C.J."/>
            <person name="Probst A.J."/>
            <person name="Thomas B.C."/>
            <person name="Singh A."/>
            <person name="Wilkins M.J."/>
            <person name="Karaoz U."/>
            <person name="Brodie E.L."/>
            <person name="Williams K.H."/>
            <person name="Hubbard S.S."/>
            <person name="Banfield J.F."/>
        </authorList>
    </citation>
    <scope>NUCLEOTIDE SEQUENCE [LARGE SCALE GENOMIC DNA]</scope>
</reference>
<evidence type="ECO:0000256" key="1">
    <source>
        <dbReference type="ARBA" id="ARBA00006484"/>
    </source>
</evidence>
<dbReference type="Proteomes" id="UP000178385">
    <property type="component" value="Unassembled WGS sequence"/>
</dbReference>
<dbReference type="CDD" id="cd05233">
    <property type="entry name" value="SDR_c"/>
    <property type="match status" value="1"/>
</dbReference>
<dbReference type="SUPFAM" id="SSF51735">
    <property type="entry name" value="NAD(P)-binding Rossmann-fold domains"/>
    <property type="match status" value="1"/>
</dbReference>
<comment type="similarity">
    <text evidence="1">Belongs to the short-chain dehydrogenases/reductases (SDR) family.</text>
</comment>
<proteinExistence type="inferred from homology"/>